<dbReference type="OMA" id="HGHHFYI"/>
<evidence type="ECO:0000313" key="9">
    <source>
        <dbReference type="Proteomes" id="UP000271162"/>
    </source>
</evidence>
<keyword evidence="3" id="KW-0560">Oxidoreductase</keyword>
<dbReference type="Pfam" id="PF00394">
    <property type="entry name" value="Cu-oxidase"/>
    <property type="match status" value="1"/>
</dbReference>
<dbReference type="GO" id="GO:0006826">
    <property type="term" value="P:iron ion transport"/>
    <property type="evidence" value="ECO:0007669"/>
    <property type="project" value="TreeGrafter"/>
</dbReference>
<protein>
    <submittedName>
        <fullName evidence="10">Multicopper oxidase</fullName>
    </submittedName>
</protein>
<keyword evidence="2" id="KW-0479">Metal-binding</keyword>
<accession>A0A158QX70</accession>
<evidence type="ECO:0000256" key="1">
    <source>
        <dbReference type="ARBA" id="ARBA00010609"/>
    </source>
</evidence>
<dbReference type="GO" id="GO:0005507">
    <property type="term" value="F:copper ion binding"/>
    <property type="evidence" value="ECO:0007669"/>
    <property type="project" value="InterPro"/>
</dbReference>
<dbReference type="GO" id="GO:0005886">
    <property type="term" value="C:plasma membrane"/>
    <property type="evidence" value="ECO:0007669"/>
    <property type="project" value="TreeGrafter"/>
</dbReference>
<dbReference type="InterPro" id="IPR001117">
    <property type="entry name" value="Cu-oxidase_2nd"/>
</dbReference>
<evidence type="ECO:0000256" key="3">
    <source>
        <dbReference type="ARBA" id="ARBA00023002"/>
    </source>
</evidence>
<dbReference type="WBParaSite" id="NBR_0000633001-mRNA-1">
    <property type="protein sequence ID" value="NBR_0000633001-mRNA-1"/>
    <property type="gene ID" value="NBR_0000633001"/>
</dbReference>
<organism evidence="10">
    <name type="scientific">Nippostrongylus brasiliensis</name>
    <name type="common">Rat hookworm</name>
    <dbReference type="NCBI Taxonomy" id="27835"/>
    <lineage>
        <taxon>Eukaryota</taxon>
        <taxon>Metazoa</taxon>
        <taxon>Ecdysozoa</taxon>
        <taxon>Nematoda</taxon>
        <taxon>Chromadorea</taxon>
        <taxon>Rhabditida</taxon>
        <taxon>Rhabditina</taxon>
        <taxon>Rhabditomorpha</taxon>
        <taxon>Strongyloidea</taxon>
        <taxon>Heligmosomidae</taxon>
        <taxon>Nippostrongylus</taxon>
    </lineage>
</organism>
<evidence type="ECO:0000313" key="8">
    <source>
        <dbReference type="EMBL" id="VDL69920.1"/>
    </source>
</evidence>
<evidence type="ECO:0000313" key="10">
    <source>
        <dbReference type="WBParaSite" id="NBR_0000633001-mRNA-1"/>
    </source>
</evidence>
<dbReference type="InterPro" id="IPR008972">
    <property type="entry name" value="Cupredoxin"/>
</dbReference>
<evidence type="ECO:0000256" key="2">
    <source>
        <dbReference type="ARBA" id="ARBA00022723"/>
    </source>
</evidence>
<dbReference type="PANTHER" id="PTHR11709">
    <property type="entry name" value="MULTI-COPPER OXIDASE"/>
    <property type="match status" value="1"/>
</dbReference>
<evidence type="ECO:0000259" key="7">
    <source>
        <dbReference type="Pfam" id="PF07732"/>
    </source>
</evidence>
<name>A0A158QX70_NIPBR</name>
<evidence type="ECO:0000259" key="5">
    <source>
        <dbReference type="Pfam" id="PF00394"/>
    </source>
</evidence>
<proteinExistence type="inferred from homology"/>
<reference evidence="8 9" key="2">
    <citation type="submission" date="2018-11" db="EMBL/GenBank/DDBJ databases">
        <authorList>
            <consortium name="Pathogen Informatics"/>
        </authorList>
    </citation>
    <scope>NUCLEOTIDE SEQUENCE [LARGE SCALE GENOMIC DNA]</scope>
</reference>
<evidence type="ECO:0000256" key="4">
    <source>
        <dbReference type="ARBA" id="ARBA00023008"/>
    </source>
</evidence>
<feature type="domain" description="Plastocyanin-like" evidence="5">
    <location>
        <begin position="205"/>
        <end position="388"/>
    </location>
</feature>
<dbReference type="Pfam" id="PF07731">
    <property type="entry name" value="Cu-oxidase_2"/>
    <property type="match status" value="1"/>
</dbReference>
<dbReference type="InterPro" id="IPR011706">
    <property type="entry name" value="Cu-oxidase_C"/>
</dbReference>
<dbReference type="SUPFAM" id="SSF49503">
    <property type="entry name" value="Cupredoxins"/>
    <property type="match status" value="3"/>
</dbReference>
<gene>
    <name evidence="8" type="ORF">NBR_LOCUS6331</name>
</gene>
<dbReference type="InterPro" id="IPR011707">
    <property type="entry name" value="Cu-oxidase-like_N"/>
</dbReference>
<dbReference type="EMBL" id="UYSL01019793">
    <property type="protein sequence ID" value="VDL69920.1"/>
    <property type="molecule type" value="Genomic_DNA"/>
</dbReference>
<keyword evidence="9" id="KW-1185">Reference proteome</keyword>
<feature type="domain" description="Plastocyanin-like" evidence="7">
    <location>
        <begin position="77"/>
        <end position="187"/>
    </location>
</feature>
<dbReference type="Proteomes" id="UP000271162">
    <property type="component" value="Unassembled WGS sequence"/>
</dbReference>
<keyword evidence="4" id="KW-0186">Copper</keyword>
<dbReference type="InterPro" id="IPR045087">
    <property type="entry name" value="Cu-oxidase_fam"/>
</dbReference>
<dbReference type="Pfam" id="PF07732">
    <property type="entry name" value="Cu-oxidase_3"/>
    <property type="match status" value="1"/>
</dbReference>
<dbReference type="STRING" id="27835.A0A158QX70"/>
<dbReference type="GO" id="GO:0016491">
    <property type="term" value="F:oxidoreductase activity"/>
    <property type="evidence" value="ECO:0007669"/>
    <property type="project" value="UniProtKB-KW"/>
</dbReference>
<evidence type="ECO:0000259" key="6">
    <source>
        <dbReference type="Pfam" id="PF07731"/>
    </source>
</evidence>
<dbReference type="PANTHER" id="PTHR11709:SF394">
    <property type="entry name" value="FI03373P-RELATED"/>
    <property type="match status" value="1"/>
</dbReference>
<feature type="domain" description="Plastocyanin-like" evidence="6">
    <location>
        <begin position="521"/>
        <end position="631"/>
    </location>
</feature>
<dbReference type="AlphaFoldDB" id="A0A158QX70"/>
<reference evidence="10" key="1">
    <citation type="submission" date="2016-04" db="UniProtKB">
        <authorList>
            <consortium name="WormBaseParasite"/>
        </authorList>
    </citation>
    <scope>IDENTIFICATION</scope>
</reference>
<comment type="similarity">
    <text evidence="1">Belongs to the multicopper oxidase family.</text>
</comment>
<sequence length="642" mass="73464">MRNFVQDGIYVFDMVVERGLSMMTYKTDEYGHGTPVDYLPDYETWTKREVSQAKGCFDHYTLDSNSAEDETMLEDVVVMDGLHRRVLFINGKSPGAPLVVPYKAEVLLRVRNKVLMDGITIHVHGIDKQDLWYMDGVAFVQQCPIHSTNYFEYRFIADNKGTHWYHGHFMTDRGDGLLGGFVVVDKDNRTVPIDGKGQRKEPSREYYIMLQDWPYESTEEAYYKHEDKTMKWMFGYDNPEKCWQATRNTDGGNIGGAAPLSAILINDKGWHVRDDILQRPWALPLERFRIKRNESVLFRVTNGGVSQELMLHIEGHSLLVVAADGDECVPQRVDRLVIFPGERYDVLIEGLSKPAMKSYMLVVETVQYYYFDWTHIDTDYTVAFLEYEDVNLVESRILPTFAQSPECTPTQKCTVLNCPFQLYPSNFNFTCISYDKLRHPTPSEIDKEILQDIPFTSGYEEHFINMHFDSHVDGFKYEHPLGVPYYHSNDMSMVSKDCAKVDCPYGANDNDPRCNCFYHKKHKLGNIVQVTLFNMGTGGSFSTGYAHPFHVHGVHFHVMKVGWPSYDVNGMISTLNPDINCAGANATCDGAVWRNTSWMNGAVEGMNTVDPSLRDTITIPVGGYIVLRFHLNLQRAPTRLEA</sequence>
<dbReference type="Gene3D" id="2.60.40.420">
    <property type="entry name" value="Cupredoxins - blue copper proteins"/>
    <property type="match status" value="3"/>
</dbReference>